<dbReference type="AlphaFoldDB" id="A0A6A6QCD0"/>
<gene>
    <name evidence="1" type="ORF">BU16DRAFT_531520</name>
</gene>
<protein>
    <submittedName>
        <fullName evidence="1">Uncharacterized protein</fullName>
    </submittedName>
</protein>
<sequence>MFAPFPPSPPLTSLFLSFSLLGPSHQRAPRPPSPPDNAHSYWADGVQERLHSVYLEGACEVVFFESLDCGGDMLYGTVFPGGSCQGEVRGEFMSFRTDC</sequence>
<evidence type="ECO:0000313" key="1">
    <source>
        <dbReference type="EMBL" id="KAF2489117.1"/>
    </source>
</evidence>
<accession>A0A6A6QCD0</accession>
<organism evidence="1 2">
    <name type="scientific">Lophium mytilinum</name>
    <dbReference type="NCBI Taxonomy" id="390894"/>
    <lineage>
        <taxon>Eukaryota</taxon>
        <taxon>Fungi</taxon>
        <taxon>Dikarya</taxon>
        <taxon>Ascomycota</taxon>
        <taxon>Pezizomycotina</taxon>
        <taxon>Dothideomycetes</taxon>
        <taxon>Pleosporomycetidae</taxon>
        <taxon>Mytilinidiales</taxon>
        <taxon>Mytilinidiaceae</taxon>
        <taxon>Lophium</taxon>
    </lineage>
</organism>
<proteinExistence type="predicted"/>
<reference evidence="1" key="1">
    <citation type="journal article" date="2020" name="Stud. Mycol.">
        <title>101 Dothideomycetes genomes: a test case for predicting lifestyles and emergence of pathogens.</title>
        <authorList>
            <person name="Haridas S."/>
            <person name="Albert R."/>
            <person name="Binder M."/>
            <person name="Bloem J."/>
            <person name="Labutti K."/>
            <person name="Salamov A."/>
            <person name="Andreopoulos B."/>
            <person name="Baker S."/>
            <person name="Barry K."/>
            <person name="Bills G."/>
            <person name="Bluhm B."/>
            <person name="Cannon C."/>
            <person name="Castanera R."/>
            <person name="Culley D."/>
            <person name="Daum C."/>
            <person name="Ezra D."/>
            <person name="Gonzalez J."/>
            <person name="Henrissat B."/>
            <person name="Kuo A."/>
            <person name="Liang C."/>
            <person name="Lipzen A."/>
            <person name="Lutzoni F."/>
            <person name="Magnuson J."/>
            <person name="Mondo S."/>
            <person name="Nolan M."/>
            <person name="Ohm R."/>
            <person name="Pangilinan J."/>
            <person name="Park H.-J."/>
            <person name="Ramirez L."/>
            <person name="Alfaro M."/>
            <person name="Sun H."/>
            <person name="Tritt A."/>
            <person name="Yoshinaga Y."/>
            <person name="Zwiers L.-H."/>
            <person name="Turgeon B."/>
            <person name="Goodwin S."/>
            <person name="Spatafora J."/>
            <person name="Crous P."/>
            <person name="Grigoriev I."/>
        </authorList>
    </citation>
    <scope>NUCLEOTIDE SEQUENCE</scope>
    <source>
        <strain evidence="1">CBS 269.34</strain>
    </source>
</reference>
<dbReference type="EMBL" id="MU004199">
    <property type="protein sequence ID" value="KAF2489117.1"/>
    <property type="molecule type" value="Genomic_DNA"/>
</dbReference>
<name>A0A6A6QCD0_9PEZI</name>
<dbReference type="Proteomes" id="UP000799750">
    <property type="component" value="Unassembled WGS sequence"/>
</dbReference>
<evidence type="ECO:0000313" key="2">
    <source>
        <dbReference type="Proteomes" id="UP000799750"/>
    </source>
</evidence>
<keyword evidence="2" id="KW-1185">Reference proteome</keyword>